<dbReference type="Proteomes" id="UP000248039">
    <property type="component" value="Unassembled WGS sequence"/>
</dbReference>
<evidence type="ECO:0008006" key="3">
    <source>
        <dbReference type="Google" id="ProtNLM"/>
    </source>
</evidence>
<dbReference type="SUPFAM" id="SSF51197">
    <property type="entry name" value="Clavaminate synthase-like"/>
    <property type="match status" value="1"/>
</dbReference>
<sequence>MNSAQATGPDAGWEVGSFWETRPTVLARRDREPAFTEDALFELACAASAQRATLPDPQDVRVFADESMVNPSMVQAYLPTREGDGSFAGYARRLRATAGSFALTINSLQQFDWELFRALRRQVDPVLDALAHPTAGGVDCHLIASVYGTAPTLVHKDTAGVFTYVVSGFKRFYTWPFEVFGELAGPEAMQRQVNLPASIRHHDHLATATVVEGGPGTVLYWPSDRWHCATSDGTFALSLHIAHYQWDDRLALLIRRLQALAAGELGTTRFEGGPLGAGSGEVDSRIRKTVTALLDGPELELELKLRQLKRRTASNFEVLPRLREAAEPAPADRLTVTADSVLRTLRADGTTHLAANGHLLRARGGDWLDAFLPALTPGTTRTPADWCALARAAGGPQDDRQLTALLAELVKRGALDHERASA</sequence>
<name>A0A2V4NYZ1_9ACTN</name>
<gene>
    <name evidence="1" type="ORF">C7C46_04815</name>
</gene>
<evidence type="ECO:0000313" key="2">
    <source>
        <dbReference type="Proteomes" id="UP000248039"/>
    </source>
</evidence>
<proteinExistence type="predicted"/>
<accession>A0A2V4NYZ1</accession>
<dbReference type="OrthoDB" id="4518480at2"/>
<reference evidence="1 2" key="1">
    <citation type="submission" date="2018-03" db="EMBL/GenBank/DDBJ databases">
        <title>Bioinformatic expansion and discovery of thiopeptide antibiotics.</title>
        <authorList>
            <person name="Schwalen C.J."/>
            <person name="Hudson G.A."/>
            <person name="Mitchell D.A."/>
        </authorList>
    </citation>
    <scope>NUCLEOTIDE SEQUENCE [LARGE SCALE GENOMIC DNA]</scope>
    <source>
        <strain evidence="1 2">ATCC 21389</strain>
    </source>
</reference>
<dbReference type="EMBL" id="PYBW01000015">
    <property type="protein sequence ID" value="PYC87405.1"/>
    <property type="molecule type" value="Genomic_DNA"/>
</dbReference>
<comment type="caution">
    <text evidence="1">The sequence shown here is derived from an EMBL/GenBank/DDBJ whole genome shotgun (WGS) entry which is preliminary data.</text>
</comment>
<protein>
    <recommendedName>
        <fullName evidence="3">JmjC domain-containing protein</fullName>
    </recommendedName>
</protein>
<organism evidence="1 2">
    <name type="scientific">Streptomyces tateyamensis</name>
    <dbReference type="NCBI Taxonomy" id="565073"/>
    <lineage>
        <taxon>Bacteria</taxon>
        <taxon>Bacillati</taxon>
        <taxon>Actinomycetota</taxon>
        <taxon>Actinomycetes</taxon>
        <taxon>Kitasatosporales</taxon>
        <taxon>Streptomycetaceae</taxon>
        <taxon>Streptomyces</taxon>
    </lineage>
</organism>
<dbReference type="Gene3D" id="2.60.120.650">
    <property type="entry name" value="Cupin"/>
    <property type="match status" value="1"/>
</dbReference>
<dbReference type="AlphaFoldDB" id="A0A2V4NYZ1"/>
<dbReference type="RefSeq" id="WP_110666039.1">
    <property type="nucleotide sequence ID" value="NZ_PYBW01000015.1"/>
</dbReference>
<keyword evidence="2" id="KW-1185">Reference proteome</keyword>
<evidence type="ECO:0000313" key="1">
    <source>
        <dbReference type="EMBL" id="PYC87405.1"/>
    </source>
</evidence>